<reference evidence="3" key="1">
    <citation type="submission" date="2017-07" db="EMBL/GenBank/DDBJ databases">
        <title>Taro Niue Genome Assembly and Annotation.</title>
        <authorList>
            <person name="Atibalentja N."/>
            <person name="Keating K."/>
            <person name="Fields C.J."/>
        </authorList>
    </citation>
    <scope>NUCLEOTIDE SEQUENCE</scope>
    <source>
        <strain evidence="3">Niue_2</strain>
        <tissue evidence="3">Leaf</tissue>
    </source>
</reference>
<proteinExistence type="predicted"/>
<keyword evidence="1" id="KW-0175">Coiled coil</keyword>
<dbReference type="EMBL" id="NMUH01000772">
    <property type="protein sequence ID" value="MQL84592.1"/>
    <property type="molecule type" value="Genomic_DNA"/>
</dbReference>
<accession>A0A843UFG5</accession>
<protein>
    <submittedName>
        <fullName evidence="3">Uncharacterized protein</fullName>
    </submittedName>
</protein>
<keyword evidence="2" id="KW-0812">Transmembrane</keyword>
<comment type="caution">
    <text evidence="3">The sequence shown here is derived from an EMBL/GenBank/DDBJ whole genome shotgun (WGS) entry which is preliminary data.</text>
</comment>
<feature type="transmembrane region" description="Helical" evidence="2">
    <location>
        <begin position="121"/>
        <end position="138"/>
    </location>
</feature>
<evidence type="ECO:0000256" key="2">
    <source>
        <dbReference type="SAM" id="Phobius"/>
    </source>
</evidence>
<keyword evidence="2" id="KW-1133">Transmembrane helix</keyword>
<feature type="coiled-coil region" evidence="1">
    <location>
        <begin position="62"/>
        <end position="96"/>
    </location>
</feature>
<name>A0A843UFG5_COLES</name>
<dbReference type="Proteomes" id="UP000652761">
    <property type="component" value="Unassembled WGS sequence"/>
</dbReference>
<keyword evidence="4" id="KW-1185">Reference proteome</keyword>
<keyword evidence="2" id="KW-0472">Membrane</keyword>
<organism evidence="3 4">
    <name type="scientific">Colocasia esculenta</name>
    <name type="common">Wild taro</name>
    <name type="synonym">Arum esculentum</name>
    <dbReference type="NCBI Taxonomy" id="4460"/>
    <lineage>
        <taxon>Eukaryota</taxon>
        <taxon>Viridiplantae</taxon>
        <taxon>Streptophyta</taxon>
        <taxon>Embryophyta</taxon>
        <taxon>Tracheophyta</taxon>
        <taxon>Spermatophyta</taxon>
        <taxon>Magnoliopsida</taxon>
        <taxon>Liliopsida</taxon>
        <taxon>Araceae</taxon>
        <taxon>Aroideae</taxon>
        <taxon>Colocasieae</taxon>
        <taxon>Colocasia</taxon>
    </lineage>
</organism>
<sequence>MTAVEGIWDEVCRLYAVVPWAPYDQRIQALESDMCSLTSEADEFDSRANEVHKRQKTRTSKMATERDRIARLQCKLDEARSSLDQQAKEAVDASEEEVSFAGEGSKLRQSISSKAKEVERFGFGFGLAFLCGFLAKMWNSGFAFEFDLAHFDGAEFSELD</sequence>
<evidence type="ECO:0000313" key="3">
    <source>
        <dbReference type="EMBL" id="MQL84592.1"/>
    </source>
</evidence>
<evidence type="ECO:0000256" key="1">
    <source>
        <dbReference type="SAM" id="Coils"/>
    </source>
</evidence>
<gene>
    <name evidence="3" type="ORF">Taro_017100</name>
</gene>
<dbReference type="AlphaFoldDB" id="A0A843UFG5"/>
<evidence type="ECO:0000313" key="4">
    <source>
        <dbReference type="Proteomes" id="UP000652761"/>
    </source>
</evidence>